<evidence type="ECO:0000256" key="8">
    <source>
        <dbReference type="ARBA" id="ARBA00022573"/>
    </source>
</evidence>
<comment type="pathway">
    <text evidence="3 19">Cofactor biosynthesis; adenosylcobalamin biosynthesis; adenosylcobalamin from cob(II)yrinate a,c-diamide: step 7/7.</text>
</comment>
<feature type="transmembrane region" description="Helical" evidence="19">
    <location>
        <begin position="36"/>
        <end position="56"/>
    </location>
</feature>
<keyword evidence="12 19" id="KW-1133">Transmembrane helix</keyword>
<evidence type="ECO:0000256" key="10">
    <source>
        <dbReference type="ARBA" id="ARBA00022692"/>
    </source>
</evidence>
<dbReference type="EC" id="2.7.8.26" evidence="5 19"/>
<comment type="cofactor">
    <cofactor evidence="1 19">
        <name>Mg(2+)</name>
        <dbReference type="ChEBI" id="CHEBI:18420"/>
    </cofactor>
</comment>
<evidence type="ECO:0000256" key="11">
    <source>
        <dbReference type="ARBA" id="ARBA00022842"/>
    </source>
</evidence>
<keyword evidence="8 19" id="KW-0169">Cobalamin biosynthesis</keyword>
<feature type="transmembrane region" description="Helical" evidence="19">
    <location>
        <begin position="62"/>
        <end position="80"/>
    </location>
</feature>
<keyword evidence="7 19" id="KW-1003">Cell membrane</keyword>
<accession>A0ABT1INM4</accession>
<dbReference type="RefSeq" id="WP_253891606.1">
    <property type="nucleotide sequence ID" value="NZ_BAAAVB010000006.1"/>
</dbReference>
<evidence type="ECO:0000256" key="14">
    <source>
        <dbReference type="ARBA" id="ARBA00025228"/>
    </source>
</evidence>
<keyword evidence="21" id="KW-1185">Reference proteome</keyword>
<dbReference type="PANTHER" id="PTHR34148">
    <property type="entry name" value="ADENOSYLCOBINAMIDE-GDP RIBAZOLETRANSFERASE"/>
    <property type="match status" value="1"/>
</dbReference>
<proteinExistence type="inferred from homology"/>
<evidence type="ECO:0000256" key="9">
    <source>
        <dbReference type="ARBA" id="ARBA00022679"/>
    </source>
</evidence>
<dbReference type="Proteomes" id="UP001205185">
    <property type="component" value="Unassembled WGS sequence"/>
</dbReference>
<evidence type="ECO:0000256" key="3">
    <source>
        <dbReference type="ARBA" id="ARBA00004663"/>
    </source>
</evidence>
<evidence type="ECO:0000313" key="21">
    <source>
        <dbReference type="Proteomes" id="UP001205185"/>
    </source>
</evidence>
<dbReference type="InterPro" id="IPR003805">
    <property type="entry name" value="CobS"/>
</dbReference>
<evidence type="ECO:0000256" key="12">
    <source>
        <dbReference type="ARBA" id="ARBA00022989"/>
    </source>
</evidence>
<comment type="catalytic activity">
    <reaction evidence="17 19">
        <text>alpha-ribazole + adenosylcob(III)inamide-GDP = adenosylcob(III)alamin + GMP + H(+)</text>
        <dbReference type="Rhea" id="RHEA:16049"/>
        <dbReference type="ChEBI" id="CHEBI:10329"/>
        <dbReference type="ChEBI" id="CHEBI:15378"/>
        <dbReference type="ChEBI" id="CHEBI:18408"/>
        <dbReference type="ChEBI" id="CHEBI:58115"/>
        <dbReference type="ChEBI" id="CHEBI:60487"/>
        <dbReference type="EC" id="2.7.8.26"/>
    </reaction>
</comment>
<feature type="transmembrane region" description="Helical" evidence="19">
    <location>
        <begin position="142"/>
        <end position="160"/>
    </location>
</feature>
<evidence type="ECO:0000256" key="2">
    <source>
        <dbReference type="ARBA" id="ARBA00004651"/>
    </source>
</evidence>
<organism evidence="20 21">
    <name type="scientific">Actinokineospora diospyrosa</name>
    <dbReference type="NCBI Taxonomy" id="103728"/>
    <lineage>
        <taxon>Bacteria</taxon>
        <taxon>Bacillati</taxon>
        <taxon>Actinomycetota</taxon>
        <taxon>Actinomycetes</taxon>
        <taxon>Pseudonocardiales</taxon>
        <taxon>Pseudonocardiaceae</taxon>
        <taxon>Actinokineospora</taxon>
    </lineage>
</organism>
<dbReference type="EMBL" id="JAMTCO010000022">
    <property type="protein sequence ID" value="MCP2274273.1"/>
    <property type="molecule type" value="Genomic_DNA"/>
</dbReference>
<evidence type="ECO:0000256" key="17">
    <source>
        <dbReference type="ARBA" id="ARBA00048623"/>
    </source>
</evidence>
<evidence type="ECO:0000256" key="4">
    <source>
        <dbReference type="ARBA" id="ARBA00010561"/>
    </source>
</evidence>
<protein>
    <recommendedName>
        <fullName evidence="6 19">Adenosylcobinamide-GDP ribazoletransferase</fullName>
        <ecNumber evidence="5 19">2.7.8.26</ecNumber>
    </recommendedName>
    <alternativeName>
        <fullName evidence="16 19">Cobalamin synthase</fullName>
    </alternativeName>
    <alternativeName>
        <fullName evidence="15 19">Cobalamin-5'-phosphate synthase</fullName>
    </alternativeName>
</protein>
<evidence type="ECO:0000256" key="1">
    <source>
        <dbReference type="ARBA" id="ARBA00001946"/>
    </source>
</evidence>
<name>A0ABT1INM4_9PSEU</name>
<evidence type="ECO:0000256" key="6">
    <source>
        <dbReference type="ARBA" id="ARBA00015850"/>
    </source>
</evidence>
<dbReference type="PANTHER" id="PTHR34148:SF1">
    <property type="entry name" value="ADENOSYLCOBINAMIDE-GDP RIBAZOLETRANSFERASE"/>
    <property type="match status" value="1"/>
</dbReference>
<gene>
    <name evidence="19" type="primary">cobS</name>
    <name evidence="20" type="ORF">LV75_006807</name>
</gene>
<evidence type="ECO:0000256" key="15">
    <source>
        <dbReference type="ARBA" id="ARBA00032605"/>
    </source>
</evidence>
<dbReference type="Pfam" id="PF02654">
    <property type="entry name" value="CobS"/>
    <property type="match status" value="1"/>
</dbReference>
<feature type="transmembrane region" description="Helical" evidence="19">
    <location>
        <begin position="114"/>
        <end position="136"/>
    </location>
</feature>
<evidence type="ECO:0000256" key="5">
    <source>
        <dbReference type="ARBA" id="ARBA00013200"/>
    </source>
</evidence>
<feature type="transmembrane region" description="Helical" evidence="19">
    <location>
        <begin position="205"/>
        <end position="222"/>
    </location>
</feature>
<comment type="catalytic activity">
    <reaction evidence="18 19">
        <text>alpha-ribazole 5'-phosphate + adenosylcob(III)inamide-GDP = adenosylcob(III)alamin 5'-phosphate + GMP + H(+)</text>
        <dbReference type="Rhea" id="RHEA:23560"/>
        <dbReference type="ChEBI" id="CHEBI:15378"/>
        <dbReference type="ChEBI" id="CHEBI:57918"/>
        <dbReference type="ChEBI" id="CHEBI:58115"/>
        <dbReference type="ChEBI" id="CHEBI:60487"/>
        <dbReference type="ChEBI" id="CHEBI:60493"/>
        <dbReference type="EC" id="2.7.8.26"/>
    </reaction>
</comment>
<feature type="transmembrane region" description="Helical" evidence="19">
    <location>
        <begin position="172"/>
        <end position="199"/>
    </location>
</feature>
<comment type="subcellular location">
    <subcellularLocation>
        <location evidence="2 19">Cell membrane</location>
        <topology evidence="2 19">Multi-pass membrane protein</topology>
    </subcellularLocation>
</comment>
<comment type="function">
    <text evidence="14 19">Joins adenosylcobinamide-GDP and alpha-ribazole to generate adenosylcobalamin (Ado-cobalamin). Also synthesizes adenosylcobalamin 5'-phosphate from adenosylcobinamide-GDP and alpha-ribazole 5'-phosphate.</text>
</comment>
<keyword evidence="11 19" id="KW-0460">Magnesium</keyword>
<evidence type="ECO:0000256" key="13">
    <source>
        <dbReference type="ARBA" id="ARBA00023136"/>
    </source>
</evidence>
<comment type="caution">
    <text evidence="20">The sequence shown here is derived from an EMBL/GenBank/DDBJ whole genome shotgun (WGS) entry which is preliminary data.</text>
</comment>
<evidence type="ECO:0000256" key="16">
    <source>
        <dbReference type="ARBA" id="ARBA00032853"/>
    </source>
</evidence>
<evidence type="ECO:0000256" key="19">
    <source>
        <dbReference type="HAMAP-Rule" id="MF_00719"/>
    </source>
</evidence>
<reference evidence="20 21" key="1">
    <citation type="submission" date="2022-06" db="EMBL/GenBank/DDBJ databases">
        <title>Genomic Encyclopedia of Archaeal and Bacterial Type Strains, Phase II (KMG-II): from individual species to whole genera.</title>
        <authorList>
            <person name="Goeker M."/>
        </authorList>
    </citation>
    <scope>NUCLEOTIDE SEQUENCE [LARGE SCALE GENOMIC DNA]</scope>
    <source>
        <strain evidence="20 21">DSM 44255</strain>
    </source>
</reference>
<dbReference type="HAMAP" id="MF_00719">
    <property type="entry name" value="CobS"/>
    <property type="match status" value="1"/>
</dbReference>
<dbReference type="NCBIfam" id="TIGR00317">
    <property type="entry name" value="cobS"/>
    <property type="match status" value="1"/>
</dbReference>
<keyword evidence="9 19" id="KW-0808">Transferase</keyword>
<keyword evidence="10 19" id="KW-0812">Transmembrane</keyword>
<evidence type="ECO:0000256" key="18">
    <source>
        <dbReference type="ARBA" id="ARBA00049504"/>
    </source>
</evidence>
<evidence type="ECO:0000256" key="7">
    <source>
        <dbReference type="ARBA" id="ARBA00022475"/>
    </source>
</evidence>
<evidence type="ECO:0000313" key="20">
    <source>
        <dbReference type="EMBL" id="MCP2274273.1"/>
    </source>
</evidence>
<sequence length="255" mass="25680">MSGQAAAAAYGLRLSFHWLTVLPVPAQRTDQDVRRWAIATAPVVGLVLGAITAGLLFCLREIGLPSLIAGLLAVGALALATRGMHLDGLADTADGLGCYGPPERALAVMKEGGVGAFAAVALVIVIGVQAAALATLSASERLPAVVLALVVGRAAFSWCCRQGVPAARPDGFGALVAGTQPIAVPVVWAFVLCVAGVFVVPGNPLLGPAAVAVAAMVVVLLTRHLHRRLGGVTGDVFGANAEAATTAFLIVCTIA</sequence>
<comment type="similarity">
    <text evidence="4 19">Belongs to the CobS family.</text>
</comment>
<keyword evidence="13 19" id="KW-0472">Membrane</keyword>